<reference evidence="1 2" key="1">
    <citation type="journal article" date="2014" name="Appl. Environ. Microbiol.">
        <title>Comparative Genome Analysis of 'Candidatus Methanoplasma termitum' Indicates a New Mode of Energy Metabolism in the Seventh Order of Methanogens.</title>
        <authorList>
            <person name="Lang K."/>
            <person name="Schuldes J."/>
            <person name="Klingl A."/>
            <person name="Poehlein A."/>
            <person name="Daniel R."/>
            <person name="Brune A."/>
        </authorList>
    </citation>
    <scope>NUCLEOTIDE SEQUENCE [LARGE SCALE GENOMIC DNA]</scope>
    <source>
        <strain evidence="2">Mpt1</strain>
    </source>
</reference>
<evidence type="ECO:0000313" key="2">
    <source>
        <dbReference type="Proteomes" id="UP000030787"/>
    </source>
</evidence>
<dbReference type="Proteomes" id="UP000030787">
    <property type="component" value="Chromosome"/>
</dbReference>
<evidence type="ECO:0000313" key="1">
    <source>
        <dbReference type="EMBL" id="AIZ56735.1"/>
    </source>
</evidence>
<organism evidence="1 2">
    <name type="scientific">Candidatus Methanoplasma termitum</name>
    <dbReference type="NCBI Taxonomy" id="1577791"/>
    <lineage>
        <taxon>Archaea</taxon>
        <taxon>Methanobacteriati</taxon>
        <taxon>Thermoplasmatota</taxon>
        <taxon>Thermoplasmata</taxon>
        <taxon>Methanomassiliicoccales</taxon>
        <taxon>Methanomassiliicoccaceae</taxon>
        <taxon>Candidatus Methanoplasma</taxon>
    </lineage>
</organism>
<dbReference type="KEGG" id="mear:Mpt1_c08590"/>
<dbReference type="EMBL" id="CP010070">
    <property type="protein sequence ID" value="AIZ56735.1"/>
    <property type="molecule type" value="Genomic_DNA"/>
</dbReference>
<accession>A0A0A7LC30</accession>
<keyword evidence="2" id="KW-1185">Reference proteome</keyword>
<dbReference type="AlphaFoldDB" id="A0A0A7LC30"/>
<sequence length="157" mass="18322">MTVQSDDYMYLDGKKHTLIDVEKGKQIIDCEPSLKPKIWGLTSDCWRGYTADYSVVDGILFGKHREYPEEIEEDGSLKSPGIMIPFTGSCIIACGGDFWSSDFFESYLHFDEALELYFERGVLKEKLRLNSETPLKYEYDSRTYKWRYRGDNDEYGE</sequence>
<dbReference type="RefSeq" id="WP_048112486.1">
    <property type="nucleotide sequence ID" value="NZ_CP010070.1"/>
</dbReference>
<name>A0A0A7LC30_9ARCH</name>
<proteinExistence type="predicted"/>
<protein>
    <submittedName>
        <fullName evidence="1">Uncharacterized protein</fullName>
    </submittedName>
</protein>
<dbReference type="STRING" id="1577791.Mpt1_c08590"/>
<dbReference type="HOGENOM" id="CLU_1673899_0_0_2"/>
<gene>
    <name evidence="1" type="ORF">Mpt1_c08590</name>
</gene>
<dbReference type="GeneID" id="24818525"/>